<organism evidence="2 3">
    <name type="scientific">Zootermopsis nevadensis</name>
    <name type="common">Dampwood termite</name>
    <dbReference type="NCBI Taxonomy" id="136037"/>
    <lineage>
        <taxon>Eukaryota</taxon>
        <taxon>Metazoa</taxon>
        <taxon>Ecdysozoa</taxon>
        <taxon>Arthropoda</taxon>
        <taxon>Hexapoda</taxon>
        <taxon>Insecta</taxon>
        <taxon>Pterygota</taxon>
        <taxon>Neoptera</taxon>
        <taxon>Polyneoptera</taxon>
        <taxon>Dictyoptera</taxon>
        <taxon>Blattodea</taxon>
        <taxon>Blattoidea</taxon>
        <taxon>Termitoidae</taxon>
        <taxon>Termopsidae</taxon>
        <taxon>Zootermopsis</taxon>
    </lineage>
</organism>
<dbReference type="EMBL" id="KK852854">
    <property type="protein sequence ID" value="KDR14980.1"/>
    <property type="molecule type" value="Genomic_DNA"/>
</dbReference>
<dbReference type="InParanoid" id="A0A067QXL3"/>
<accession>A0A067QXL3</accession>
<reference evidence="2 3" key="1">
    <citation type="journal article" date="2014" name="Nat. Commun.">
        <title>Molecular traces of alternative social organization in a termite genome.</title>
        <authorList>
            <person name="Terrapon N."/>
            <person name="Li C."/>
            <person name="Robertson H.M."/>
            <person name="Ji L."/>
            <person name="Meng X."/>
            <person name="Booth W."/>
            <person name="Chen Z."/>
            <person name="Childers C.P."/>
            <person name="Glastad K.M."/>
            <person name="Gokhale K."/>
            <person name="Gowin J."/>
            <person name="Gronenberg W."/>
            <person name="Hermansen R.A."/>
            <person name="Hu H."/>
            <person name="Hunt B.G."/>
            <person name="Huylmans A.K."/>
            <person name="Khalil S.M."/>
            <person name="Mitchell R.D."/>
            <person name="Munoz-Torres M.C."/>
            <person name="Mustard J.A."/>
            <person name="Pan H."/>
            <person name="Reese J.T."/>
            <person name="Scharf M.E."/>
            <person name="Sun F."/>
            <person name="Vogel H."/>
            <person name="Xiao J."/>
            <person name="Yang W."/>
            <person name="Yang Z."/>
            <person name="Yang Z."/>
            <person name="Zhou J."/>
            <person name="Zhu J."/>
            <person name="Brent C.S."/>
            <person name="Elsik C.G."/>
            <person name="Goodisman M.A."/>
            <person name="Liberles D.A."/>
            <person name="Roe R.M."/>
            <person name="Vargo E.L."/>
            <person name="Vilcinskas A."/>
            <person name="Wang J."/>
            <person name="Bornberg-Bauer E."/>
            <person name="Korb J."/>
            <person name="Zhang G."/>
            <person name="Liebig J."/>
        </authorList>
    </citation>
    <scope>NUCLEOTIDE SEQUENCE [LARGE SCALE GENOMIC DNA]</scope>
    <source>
        <tissue evidence="2">Whole organism</tissue>
    </source>
</reference>
<evidence type="ECO:0000313" key="3">
    <source>
        <dbReference type="Proteomes" id="UP000027135"/>
    </source>
</evidence>
<feature type="signal peptide" evidence="1">
    <location>
        <begin position="1"/>
        <end position="28"/>
    </location>
</feature>
<sequence>MIGRPEKRLPCCLKLFAFLLHCHNTSWAAEYLVLLMDHMAHEMLESQKGH</sequence>
<dbReference type="AlphaFoldDB" id="A0A067QXL3"/>
<evidence type="ECO:0000313" key="2">
    <source>
        <dbReference type="EMBL" id="KDR14980.1"/>
    </source>
</evidence>
<keyword evidence="1" id="KW-0732">Signal</keyword>
<keyword evidence="3" id="KW-1185">Reference proteome</keyword>
<protein>
    <submittedName>
        <fullName evidence="2">Uncharacterized protein</fullName>
    </submittedName>
</protein>
<name>A0A067QXL3_ZOONE</name>
<feature type="chain" id="PRO_5001644464" evidence="1">
    <location>
        <begin position="29"/>
        <end position="50"/>
    </location>
</feature>
<evidence type="ECO:0000256" key="1">
    <source>
        <dbReference type="SAM" id="SignalP"/>
    </source>
</evidence>
<dbReference type="Proteomes" id="UP000027135">
    <property type="component" value="Unassembled WGS sequence"/>
</dbReference>
<proteinExistence type="predicted"/>
<gene>
    <name evidence="2" type="ORF">L798_10671</name>
</gene>